<dbReference type="PANTHER" id="PTHR42846">
    <property type="entry name" value="NI-SIROHYDROCHLORIN A,C-DIAMIDE REDUCTIVE CYCLASE COMPLEX, COMPONENT CFBD"/>
    <property type="match status" value="1"/>
</dbReference>
<dbReference type="AlphaFoldDB" id="A0A6N2ZUT6"/>
<reference evidence="2" key="1">
    <citation type="submission" date="2019-11" db="EMBL/GenBank/DDBJ databases">
        <authorList>
            <person name="Feng L."/>
        </authorList>
    </citation>
    <scope>NUCLEOTIDE SEQUENCE</scope>
    <source>
        <strain evidence="2">IbartlettiiLFYP30</strain>
    </source>
</reference>
<dbReference type="EMBL" id="CACRUE010000013">
    <property type="protein sequence ID" value="VYT83151.1"/>
    <property type="molecule type" value="Genomic_DNA"/>
</dbReference>
<dbReference type="GO" id="GO:0016163">
    <property type="term" value="F:nitrogenase activity"/>
    <property type="evidence" value="ECO:0007669"/>
    <property type="project" value="UniProtKB-EC"/>
</dbReference>
<organism evidence="2">
    <name type="scientific">Intestinibacter bartlettii</name>
    <dbReference type="NCBI Taxonomy" id="261299"/>
    <lineage>
        <taxon>Bacteria</taxon>
        <taxon>Bacillati</taxon>
        <taxon>Bacillota</taxon>
        <taxon>Clostridia</taxon>
        <taxon>Peptostreptococcales</taxon>
        <taxon>Peptostreptococcaceae</taxon>
        <taxon>Intestinibacter</taxon>
    </lineage>
</organism>
<proteinExistence type="predicted"/>
<evidence type="ECO:0000259" key="1">
    <source>
        <dbReference type="Pfam" id="PF00148"/>
    </source>
</evidence>
<dbReference type="PANTHER" id="PTHR42846:SF1">
    <property type="entry name" value="NI-SIROHYDROCHLORIN A,C-DIAMIDE REDUCTIVE CYCLASE COMPLEX, COMPONENT CFBD"/>
    <property type="match status" value="1"/>
</dbReference>
<dbReference type="InterPro" id="IPR000510">
    <property type="entry name" value="Nase/OxRdtase_comp1"/>
</dbReference>
<dbReference type="EC" id="1.18.6.1" evidence="2"/>
<dbReference type="InterPro" id="IPR052673">
    <property type="entry name" value="Ni-siroh_cyclase_CfbD"/>
</dbReference>
<dbReference type="SUPFAM" id="SSF53807">
    <property type="entry name" value="Helical backbone' metal receptor"/>
    <property type="match status" value="1"/>
</dbReference>
<protein>
    <submittedName>
        <fullName evidence="2">Nitrogenase molybdenum-iron protein beta chain</fullName>
        <ecNumber evidence="2">1.18.6.1</ecNumber>
    </submittedName>
</protein>
<gene>
    <name evidence="2" type="primary">nifK</name>
    <name evidence="2" type="ORF">IBLFYP30_01088</name>
</gene>
<keyword evidence="2" id="KW-0560">Oxidoreductase</keyword>
<sequence length="396" mass="44186">MKIMKQIASRISIYSADAFGVCSALYELGGLCVMHDASGCNSTYNTHDEPRWYDFDSMVYISGLSEMEAIMGDDQKFIDDIVYTAKELSPNFIAMAGTPIPTMIGTDFKAIANIIEKETNIPTFGFDTTGMHSYVSGAYKAFEALAKRFLKRNDKESRGEKKESIDKESREVKNTIIKVNILGTTPLDFSINKSVEAMVDLLKENNFEVISTWAMGSSLEYIKNAGDADVNLVVSYSGMGAAKYMYENLNIPYVIGTPFGKEFANKVIEDLKEVKSTKENKISYSNRKIDKDAEITIVGESIMSESLAYAISKEKNKTVNVISSLETDEKLLLEGDKIAIFEDDIEKCLKNSKTIIADPLFRPICPLDSNFISLPHEAFSGRIYRDEIPNIINKSL</sequence>
<dbReference type="Gene3D" id="3.40.50.1980">
    <property type="entry name" value="Nitrogenase molybdenum iron protein domain"/>
    <property type="match status" value="2"/>
</dbReference>
<name>A0A6N2ZUT6_9FIRM</name>
<dbReference type="Pfam" id="PF00148">
    <property type="entry name" value="Oxidored_nitro"/>
    <property type="match status" value="1"/>
</dbReference>
<evidence type="ECO:0000313" key="2">
    <source>
        <dbReference type="EMBL" id="VYT83151.1"/>
    </source>
</evidence>
<feature type="domain" description="Nitrogenase/oxidoreductase component 1" evidence="1">
    <location>
        <begin position="33"/>
        <end position="279"/>
    </location>
</feature>
<accession>A0A6N2ZUT6</accession>